<name>A0A857MK53_9BACT</name>
<feature type="transmembrane region" description="Helical" evidence="1">
    <location>
        <begin position="118"/>
        <end position="137"/>
    </location>
</feature>
<accession>A0A857MK53</accession>
<keyword evidence="3" id="KW-1185">Reference proteome</keyword>
<gene>
    <name evidence="2" type="ORF">GII36_03815</name>
</gene>
<dbReference type="AlphaFoldDB" id="A0A857MK53"/>
<dbReference type="EMBL" id="CP045921">
    <property type="protein sequence ID" value="QHN42964.1"/>
    <property type="molecule type" value="Genomic_DNA"/>
</dbReference>
<evidence type="ECO:0000313" key="2">
    <source>
        <dbReference type="EMBL" id="QHN42964.1"/>
    </source>
</evidence>
<evidence type="ECO:0000256" key="1">
    <source>
        <dbReference type="SAM" id="Phobius"/>
    </source>
</evidence>
<feature type="transmembrane region" description="Helical" evidence="1">
    <location>
        <begin position="18"/>
        <end position="37"/>
    </location>
</feature>
<organism evidence="2 3">
    <name type="scientific">Candidatus Mycosynbacter amalyticus</name>
    <dbReference type="NCBI Taxonomy" id="2665156"/>
    <lineage>
        <taxon>Bacteria</taxon>
        <taxon>Candidatus Saccharimonadota</taxon>
        <taxon>Candidatus Saccharimonadota incertae sedis</taxon>
        <taxon>Candidatus Mycosynbacter</taxon>
    </lineage>
</organism>
<protein>
    <submittedName>
        <fullName evidence="2">Uncharacterized protein</fullName>
    </submittedName>
</protein>
<evidence type="ECO:0000313" key="3">
    <source>
        <dbReference type="Proteomes" id="UP001059824"/>
    </source>
</evidence>
<dbReference type="RefSeq" id="WP_260762651.1">
    <property type="nucleotide sequence ID" value="NZ_CP045921.1"/>
</dbReference>
<feature type="transmembrane region" description="Helical" evidence="1">
    <location>
        <begin position="49"/>
        <end position="75"/>
    </location>
</feature>
<dbReference type="KEGG" id="mama:GII36_03815"/>
<feature type="transmembrane region" description="Helical" evidence="1">
    <location>
        <begin position="87"/>
        <end position="106"/>
    </location>
</feature>
<keyword evidence="1" id="KW-0472">Membrane</keyword>
<dbReference type="Proteomes" id="UP001059824">
    <property type="component" value="Chromosome"/>
</dbReference>
<sequence length="147" mass="15962">MKKITALPASKLRKPHHYVVVLCYTSLVVLVTTYGLFKFDDITDTILGYGIGGGTWGVVVAVLVAGAGVFSLPYLLRMTVSPLMRAMSFLCALMAPVGWLLGAWWLELYSGGTEASVAMIISYLGIILAVVSVWIAGMPLRPLKKRR</sequence>
<reference evidence="2" key="1">
    <citation type="journal article" date="2021" name="Nat. Microbiol.">
        <title>Cocultivation of an ultrasmall environmental parasitic bacterium with lytic ability against bacteria associated with wastewater foams.</title>
        <authorList>
            <person name="Batinovic S."/>
            <person name="Rose J.J.A."/>
            <person name="Ratcliffe J."/>
            <person name="Seviour R.J."/>
            <person name="Petrovski S."/>
        </authorList>
    </citation>
    <scope>NUCLEOTIDE SEQUENCE</scope>
    <source>
        <strain evidence="2">JR1</strain>
    </source>
</reference>
<keyword evidence="1" id="KW-0812">Transmembrane</keyword>
<keyword evidence="1" id="KW-1133">Transmembrane helix</keyword>
<proteinExistence type="predicted"/>